<organism evidence="7 8">
    <name type="scientific">Legionella erythra</name>
    <dbReference type="NCBI Taxonomy" id="448"/>
    <lineage>
        <taxon>Bacteria</taxon>
        <taxon>Pseudomonadati</taxon>
        <taxon>Pseudomonadota</taxon>
        <taxon>Gammaproteobacteria</taxon>
        <taxon>Legionellales</taxon>
        <taxon>Legionellaceae</taxon>
        <taxon>Legionella</taxon>
    </lineage>
</organism>
<reference evidence="7 8" key="1">
    <citation type="submission" date="2015-11" db="EMBL/GenBank/DDBJ databases">
        <title>Genomic analysis of 38 Legionella species identifies large and diverse effector repertoires.</title>
        <authorList>
            <person name="Burstein D."/>
            <person name="Amaro F."/>
            <person name="Zusman T."/>
            <person name="Lifshitz Z."/>
            <person name="Cohen O."/>
            <person name="Gilbert J.A."/>
            <person name="Pupko T."/>
            <person name="Shuman H.A."/>
            <person name="Segal G."/>
        </authorList>
    </citation>
    <scope>NUCLEOTIDE SEQUENCE [LARGE SCALE GENOMIC DNA]</scope>
    <source>
        <strain evidence="7 8">SE-32A-C8</strain>
    </source>
</reference>
<keyword evidence="3 6" id="KW-0812">Transmembrane</keyword>
<keyword evidence="8" id="KW-1185">Reference proteome</keyword>
<dbReference type="CDD" id="cd06662">
    <property type="entry name" value="SURF1"/>
    <property type="match status" value="1"/>
</dbReference>
<evidence type="ECO:0000256" key="3">
    <source>
        <dbReference type="ARBA" id="ARBA00022692"/>
    </source>
</evidence>
<evidence type="ECO:0000313" key="8">
    <source>
        <dbReference type="Proteomes" id="UP000054773"/>
    </source>
</evidence>
<dbReference type="PANTHER" id="PTHR23427:SF2">
    <property type="entry name" value="SURFEIT LOCUS PROTEIN 1"/>
    <property type="match status" value="1"/>
</dbReference>
<comment type="caution">
    <text evidence="7">The sequence shown here is derived from an EMBL/GenBank/DDBJ whole genome shotgun (WGS) entry which is preliminary data.</text>
</comment>
<evidence type="ECO:0000313" key="7">
    <source>
        <dbReference type="EMBL" id="KTC99613.1"/>
    </source>
</evidence>
<dbReference type="PATRIC" id="fig|448.7.peg.533"/>
<dbReference type="GO" id="GO:0005886">
    <property type="term" value="C:plasma membrane"/>
    <property type="evidence" value="ECO:0007669"/>
    <property type="project" value="UniProtKB-SubCell"/>
</dbReference>
<comment type="caution">
    <text evidence="6">Lacks conserved residue(s) required for the propagation of feature annotation.</text>
</comment>
<evidence type="ECO:0000256" key="6">
    <source>
        <dbReference type="RuleBase" id="RU363076"/>
    </source>
</evidence>
<feature type="transmembrane region" description="Helical" evidence="6">
    <location>
        <begin position="197"/>
        <end position="217"/>
    </location>
</feature>
<protein>
    <recommendedName>
        <fullName evidence="6">SURF1-like protein</fullName>
    </recommendedName>
</protein>
<evidence type="ECO:0000256" key="2">
    <source>
        <dbReference type="ARBA" id="ARBA00007165"/>
    </source>
</evidence>
<comment type="similarity">
    <text evidence="2 6">Belongs to the SURF1 family.</text>
</comment>
<evidence type="ECO:0000256" key="5">
    <source>
        <dbReference type="ARBA" id="ARBA00023136"/>
    </source>
</evidence>
<evidence type="ECO:0000256" key="4">
    <source>
        <dbReference type="ARBA" id="ARBA00022989"/>
    </source>
</evidence>
<dbReference type="STRING" id="448.Lery_0514"/>
<dbReference type="Proteomes" id="UP000054773">
    <property type="component" value="Unassembled WGS sequence"/>
</dbReference>
<name>A0A0W0TVD2_LEGER</name>
<gene>
    <name evidence="7" type="ORF">Lery_0514</name>
</gene>
<proteinExistence type="inferred from homology"/>
<sequence length="226" mass="25973">MTLLTLIVITLLAGLGCWQIARAHEKESTLRLEAQSAKKPVVDWLPDNPNPSQYQRIRIAGTFLPMVFLLDNQHHDHAFGYHVLNPLRLENDQLVLVDRGWIKGSLNRNQLPEVTVPPEPVTVTGRVYYPSAKQWVLGDAIEQKNDKYYVIEKIDTNLVSQVLHKSVYPFIIRLSKHAANGYIREWPVVAMSPQRHYAYAAQWFAMATVVLVIYIVLNRKKTHEKN</sequence>
<dbReference type="PROSITE" id="PS50895">
    <property type="entry name" value="SURF1"/>
    <property type="match status" value="1"/>
</dbReference>
<dbReference type="InterPro" id="IPR045214">
    <property type="entry name" value="Surf1/Surf4"/>
</dbReference>
<evidence type="ECO:0000256" key="1">
    <source>
        <dbReference type="ARBA" id="ARBA00004370"/>
    </source>
</evidence>
<dbReference type="Pfam" id="PF02104">
    <property type="entry name" value="SURF1"/>
    <property type="match status" value="1"/>
</dbReference>
<dbReference type="EMBL" id="LNYA01000003">
    <property type="protein sequence ID" value="KTC99613.1"/>
    <property type="molecule type" value="Genomic_DNA"/>
</dbReference>
<keyword evidence="5 6" id="KW-0472">Membrane</keyword>
<dbReference type="PANTHER" id="PTHR23427">
    <property type="entry name" value="SURFEIT LOCUS PROTEIN"/>
    <property type="match status" value="1"/>
</dbReference>
<comment type="subcellular location">
    <subcellularLocation>
        <location evidence="6">Cell membrane</location>
        <topology evidence="6">Multi-pass membrane protein</topology>
    </subcellularLocation>
    <subcellularLocation>
        <location evidence="1">Membrane</location>
    </subcellularLocation>
</comment>
<dbReference type="AlphaFoldDB" id="A0A0W0TVD2"/>
<keyword evidence="6" id="KW-1003">Cell membrane</keyword>
<dbReference type="InterPro" id="IPR002994">
    <property type="entry name" value="Surf1/Shy1"/>
</dbReference>
<accession>A0A0W0TVD2</accession>
<keyword evidence="4 6" id="KW-1133">Transmembrane helix</keyword>